<dbReference type="GO" id="GO:0015979">
    <property type="term" value="P:photosynthesis"/>
    <property type="evidence" value="ECO:0007669"/>
    <property type="project" value="UniProtKB-KW"/>
</dbReference>
<dbReference type="InterPro" id="IPR028203">
    <property type="entry name" value="PSII_CF48-like_dom"/>
</dbReference>
<dbReference type="GO" id="GO:0016787">
    <property type="term" value="F:hydrolase activity"/>
    <property type="evidence" value="ECO:0007669"/>
    <property type="project" value="UniProtKB-KW"/>
</dbReference>
<feature type="domain" description="Photosynthesis system II assembly factor Ycf48/Hcf136-like" evidence="4">
    <location>
        <begin position="168"/>
        <end position="290"/>
    </location>
</feature>
<keyword evidence="5" id="KW-0378">Hydrolase</keyword>
<dbReference type="Gene3D" id="2.130.10.10">
    <property type="entry name" value="YVTN repeat-like/Quinoprotein amine dehydrogenase"/>
    <property type="match status" value="2"/>
</dbReference>
<dbReference type="PANTHER" id="PTHR47199">
    <property type="entry name" value="PHOTOSYSTEM II STABILITY/ASSEMBLY FACTOR HCF136, CHLOROPLASTIC"/>
    <property type="match status" value="1"/>
</dbReference>
<reference evidence="5 6" key="1">
    <citation type="submission" date="2015-03" db="EMBL/GenBank/DDBJ databases">
        <title>Pseudomonas fluorescens 1855-344 Genome sequencing and assembly.</title>
        <authorList>
            <person name="Eng W.W.H."/>
            <person name="Gan H.M."/>
            <person name="Savka M.A."/>
        </authorList>
    </citation>
    <scope>NUCLEOTIDE SEQUENCE [LARGE SCALE GENOMIC DNA]</scope>
    <source>
        <strain evidence="5 6">1855-344</strain>
    </source>
</reference>
<dbReference type="Proteomes" id="UP000033662">
    <property type="component" value="Unassembled WGS sequence"/>
</dbReference>
<evidence type="ECO:0000256" key="1">
    <source>
        <dbReference type="ARBA" id="ARBA00022531"/>
    </source>
</evidence>
<name>A0A0F4XVK8_9PSED</name>
<keyword evidence="1" id="KW-0602">Photosynthesis</keyword>
<sequence>MRIQNPRVSYQHPFKALMLSVSIITALTGVAAAQPGGLSVQPSITSAMAAKSVMLSVARAGQRLVAVGERGFIVVSEDNGGSWRQVRSPVSMTLVKVRFLDDLEGWAVGHAGVVLHSRDGGLNWDKQLDGVLAADIELQEAKQVAEAARDAEKAQERLAQAQQLVDDGPDKPFLDLLFVDARNGIVVGAYGLAFVTHDGGLTWQSMRSRIDNPSGLHLYSIERVGTDLFIAGEQGTLLRSSDEGKTFESLASPYEGTTFGLQSTNAGSILAFGLRGKAFESKDRGDTWQRLDTLQPVTLTSGLRLEDGSVLLADESGRVLRFQQGSTKASVLKITQPSYFTGMAQAANGSLIISSARGMLSSADAVESPEQINE</sequence>
<feature type="domain" description="Photosynthesis system II assembly factor Ycf48/Hcf136-like" evidence="4">
    <location>
        <begin position="81"/>
        <end position="127"/>
    </location>
</feature>
<dbReference type="AlphaFoldDB" id="A0A0F4XVK8"/>
<proteinExistence type="predicted"/>
<dbReference type="GO" id="GO:0009523">
    <property type="term" value="C:photosystem II"/>
    <property type="evidence" value="ECO:0007669"/>
    <property type="project" value="UniProtKB-KW"/>
</dbReference>
<gene>
    <name evidence="5" type="ORF">VP02_01030</name>
</gene>
<evidence type="ECO:0000313" key="6">
    <source>
        <dbReference type="Proteomes" id="UP000033662"/>
    </source>
</evidence>
<dbReference type="PATRIC" id="fig|132476.4.peg.222"/>
<protein>
    <submittedName>
        <fullName evidence="5">Glycosyl hydrolase</fullName>
    </submittedName>
</protein>
<evidence type="ECO:0000313" key="5">
    <source>
        <dbReference type="EMBL" id="KKA09964.1"/>
    </source>
</evidence>
<keyword evidence="2" id="KW-0604">Photosystem II</keyword>
<evidence type="ECO:0000256" key="2">
    <source>
        <dbReference type="ARBA" id="ARBA00023276"/>
    </source>
</evidence>
<dbReference type="Pfam" id="PF14870">
    <property type="entry name" value="PSII_BNR"/>
    <property type="match status" value="2"/>
</dbReference>
<keyword evidence="3" id="KW-0732">Signal</keyword>
<feature type="signal peptide" evidence="3">
    <location>
        <begin position="1"/>
        <end position="33"/>
    </location>
</feature>
<dbReference type="PANTHER" id="PTHR47199:SF2">
    <property type="entry name" value="PHOTOSYSTEM II STABILITY_ASSEMBLY FACTOR HCF136, CHLOROPLASTIC"/>
    <property type="match status" value="1"/>
</dbReference>
<dbReference type="EMBL" id="JZXC01000001">
    <property type="protein sequence ID" value="KKA09964.1"/>
    <property type="molecule type" value="Genomic_DNA"/>
</dbReference>
<organism evidence="5 6">
    <name type="scientific">Pseudomonas kilonensis</name>
    <dbReference type="NCBI Taxonomy" id="132476"/>
    <lineage>
        <taxon>Bacteria</taxon>
        <taxon>Pseudomonadati</taxon>
        <taxon>Pseudomonadota</taxon>
        <taxon>Gammaproteobacteria</taxon>
        <taxon>Pseudomonadales</taxon>
        <taxon>Pseudomonadaceae</taxon>
        <taxon>Pseudomonas</taxon>
    </lineage>
</organism>
<dbReference type="OrthoDB" id="9813892at2"/>
<dbReference type="InterPro" id="IPR015943">
    <property type="entry name" value="WD40/YVTN_repeat-like_dom_sf"/>
</dbReference>
<comment type="caution">
    <text evidence="5">The sequence shown here is derived from an EMBL/GenBank/DDBJ whole genome shotgun (WGS) entry which is preliminary data.</text>
</comment>
<accession>A0A0F4XVK8</accession>
<feature type="chain" id="PRO_5002481599" evidence="3">
    <location>
        <begin position="34"/>
        <end position="374"/>
    </location>
</feature>
<evidence type="ECO:0000256" key="3">
    <source>
        <dbReference type="SAM" id="SignalP"/>
    </source>
</evidence>
<evidence type="ECO:0000259" key="4">
    <source>
        <dbReference type="Pfam" id="PF14870"/>
    </source>
</evidence>
<dbReference type="SUPFAM" id="SSF110296">
    <property type="entry name" value="Oligoxyloglucan reducing end-specific cellobiohydrolase"/>
    <property type="match status" value="1"/>
</dbReference>